<dbReference type="GO" id="GO:0016787">
    <property type="term" value="F:hydrolase activity"/>
    <property type="evidence" value="ECO:0007669"/>
    <property type="project" value="UniProtKB-KW"/>
</dbReference>
<dbReference type="PRINTS" id="PR00412">
    <property type="entry name" value="EPOXHYDRLASE"/>
</dbReference>
<dbReference type="SUPFAM" id="SSF53474">
    <property type="entry name" value="alpha/beta-Hydrolases"/>
    <property type="match status" value="1"/>
</dbReference>
<evidence type="ECO:0000313" key="3">
    <source>
        <dbReference type="EMBL" id="KAJ7008282.1"/>
    </source>
</evidence>
<dbReference type="Gene3D" id="3.40.50.1820">
    <property type="entry name" value="alpha/beta hydrolase"/>
    <property type="match status" value="1"/>
</dbReference>
<dbReference type="InterPro" id="IPR029058">
    <property type="entry name" value="AB_hydrolase_fold"/>
</dbReference>
<dbReference type="InterPro" id="IPR000639">
    <property type="entry name" value="Epox_hydrolase-like"/>
</dbReference>
<organism evidence="3 4">
    <name type="scientific">Populus alba x Populus x berolinensis</name>
    <dbReference type="NCBI Taxonomy" id="444605"/>
    <lineage>
        <taxon>Eukaryota</taxon>
        <taxon>Viridiplantae</taxon>
        <taxon>Streptophyta</taxon>
        <taxon>Embryophyta</taxon>
        <taxon>Tracheophyta</taxon>
        <taxon>Spermatophyta</taxon>
        <taxon>Magnoliopsida</taxon>
        <taxon>eudicotyledons</taxon>
        <taxon>Gunneridae</taxon>
        <taxon>Pentapetalae</taxon>
        <taxon>rosids</taxon>
        <taxon>fabids</taxon>
        <taxon>Malpighiales</taxon>
        <taxon>Salicaceae</taxon>
        <taxon>Saliceae</taxon>
        <taxon>Populus</taxon>
    </lineage>
</organism>
<sequence length="195" mass="22063">MIAWYFCTFRPDRVKALVNTSVPFLPRNPQMMQEPGEAEDDFAQVDTKRLMIKLLTNFGPNTPLLPKGVGIKAFPDPPGLPSWLSEEDINYYAEKFNLTGFTGGLNYYRATAISTWELMAPWTGSPITVPAKFIVGDLDLVYNIPGLKDHIHNGGFKKDVPLLEEVVVMEGVAHFLQQEKPEEVSKHIYDFVKKF</sequence>
<gene>
    <name evidence="3" type="ORF">NC653_007079</name>
</gene>
<reference evidence="3" key="1">
    <citation type="journal article" date="2023" name="Mol. Ecol. Resour.">
        <title>Chromosome-level genome assembly of a triploid poplar Populus alba 'Berolinensis'.</title>
        <authorList>
            <person name="Chen S."/>
            <person name="Yu Y."/>
            <person name="Wang X."/>
            <person name="Wang S."/>
            <person name="Zhang T."/>
            <person name="Zhou Y."/>
            <person name="He R."/>
            <person name="Meng N."/>
            <person name="Wang Y."/>
            <person name="Liu W."/>
            <person name="Liu Z."/>
            <person name="Liu J."/>
            <person name="Guo Q."/>
            <person name="Huang H."/>
            <person name="Sederoff R.R."/>
            <person name="Wang G."/>
            <person name="Qu G."/>
            <person name="Chen S."/>
        </authorList>
    </citation>
    <scope>NUCLEOTIDE SEQUENCE</scope>
    <source>
        <strain evidence="3">SC-2020</strain>
    </source>
</reference>
<dbReference type="PANTHER" id="PTHR43329">
    <property type="entry name" value="EPOXIDE HYDROLASE"/>
    <property type="match status" value="1"/>
</dbReference>
<proteinExistence type="inferred from homology"/>
<evidence type="ECO:0000256" key="1">
    <source>
        <dbReference type="ARBA" id="ARBA00022801"/>
    </source>
</evidence>
<comment type="caution">
    <text evidence="3">The sequence shown here is derived from an EMBL/GenBank/DDBJ whole genome shotgun (WGS) entry which is preliminary data.</text>
</comment>
<evidence type="ECO:0000313" key="4">
    <source>
        <dbReference type="Proteomes" id="UP001164929"/>
    </source>
</evidence>
<name>A0AAD6RGG0_9ROSI</name>
<dbReference type="Proteomes" id="UP001164929">
    <property type="component" value="Chromosome 2"/>
</dbReference>
<keyword evidence="4" id="KW-1185">Reference proteome</keyword>
<evidence type="ECO:0000256" key="2">
    <source>
        <dbReference type="ARBA" id="ARBA00038334"/>
    </source>
</evidence>
<protein>
    <submittedName>
        <fullName evidence="3">Bifunctional epoxide hydrolase 2-like</fullName>
    </submittedName>
</protein>
<dbReference type="AlphaFoldDB" id="A0AAD6RGG0"/>
<dbReference type="EMBL" id="JAQIZT010000002">
    <property type="protein sequence ID" value="KAJ7008282.1"/>
    <property type="molecule type" value="Genomic_DNA"/>
</dbReference>
<comment type="similarity">
    <text evidence="2">Belongs to the AB hydrolase superfamily. Epoxide hydrolase family.</text>
</comment>
<keyword evidence="1 3" id="KW-0378">Hydrolase</keyword>
<accession>A0AAD6RGG0</accession>